<evidence type="ECO:0000313" key="2">
    <source>
        <dbReference type="Proteomes" id="UP000595437"/>
    </source>
</evidence>
<dbReference type="EMBL" id="CP045900">
    <property type="protein sequence ID" value="QQP42348.1"/>
    <property type="molecule type" value="Genomic_DNA"/>
</dbReference>
<sequence length="55" mass="6345">NSHFVREIPPLHNIADVNQVVKGDKEKVEHLKDFLKTFLGEIRRDKASGSKDCRE</sequence>
<feature type="non-terminal residue" evidence="1">
    <location>
        <position position="1"/>
    </location>
</feature>
<dbReference type="AlphaFoldDB" id="A0A7T8H2Q5"/>
<keyword evidence="1" id="KW-0675">Receptor</keyword>
<dbReference type="OrthoDB" id="8169718at2759"/>
<reference evidence="2" key="1">
    <citation type="submission" date="2021-01" db="EMBL/GenBank/DDBJ databases">
        <title>Caligus Genome Assembly.</title>
        <authorList>
            <person name="Gallardo-Escarate C."/>
        </authorList>
    </citation>
    <scope>NUCLEOTIDE SEQUENCE [LARGE SCALE GENOMIC DNA]</scope>
</reference>
<protein>
    <submittedName>
        <fullName evidence="1">Transforming growth factor-beta receptor-associated protein 1</fullName>
    </submittedName>
</protein>
<gene>
    <name evidence="1" type="ORF">FKW44_016973</name>
</gene>
<evidence type="ECO:0000313" key="1">
    <source>
        <dbReference type="EMBL" id="QQP42348.1"/>
    </source>
</evidence>
<feature type="non-terminal residue" evidence="1">
    <location>
        <position position="55"/>
    </location>
</feature>
<keyword evidence="2" id="KW-1185">Reference proteome</keyword>
<dbReference type="Proteomes" id="UP000595437">
    <property type="component" value="Chromosome 11"/>
</dbReference>
<proteinExistence type="predicted"/>
<name>A0A7T8H2Q5_CALRO</name>
<accession>A0A7T8H2Q5</accession>
<organism evidence="1 2">
    <name type="scientific">Caligus rogercresseyi</name>
    <name type="common">Sea louse</name>
    <dbReference type="NCBI Taxonomy" id="217165"/>
    <lineage>
        <taxon>Eukaryota</taxon>
        <taxon>Metazoa</taxon>
        <taxon>Ecdysozoa</taxon>
        <taxon>Arthropoda</taxon>
        <taxon>Crustacea</taxon>
        <taxon>Multicrustacea</taxon>
        <taxon>Hexanauplia</taxon>
        <taxon>Copepoda</taxon>
        <taxon>Siphonostomatoida</taxon>
        <taxon>Caligidae</taxon>
        <taxon>Caligus</taxon>
    </lineage>
</organism>